<sequence>MTYTYFCDMLCKYWVENKRLGVRTVLLQGGMGEMSAEEVVDAMRNAFEEAERAAAPKKGGKKKATLAATEDAHVKNLAAAKKLTPDIVAKTDLVAVWIPVRSTRDCPGNPVQAWLNQANSLVLSAAGIKWNDVRKVQDSQGGIVYAQGVNCTQLVQGWVRDYIDLAVRTKNGVGDMLLAMDHRHKASEAVWGQVLQGIKFSMKNYQSVKEWKYTYGLRQIIVPVKVDDEMTEQEMEDAYEKNSAYVYKKMTEVFKNKTATSLKAAAREQNELLQQGQQPLGTPPLTALGGAPPGRPGAADGNGAAAVGAADGGTGGATPLAAPHPTAGGAARDAAGGNGGQPLGYLRAAPIVGTPEPTALGRAPAGQPGAADGSNGAAAGGDVAAGDDNAAASGVTGGGGLNGDGGDGFDGGAGFNGNGGAGFNGNGGAGFDGGAGFNGNGGAGFNGNGGAGFDGGAGFNGNGFNGNGGASFNGGGGAGFNGNGGAGFNGGGGAGFNGGGGVPGDGGPGGGVPGNGADVNPAGALVADLEHDRARREQERAWALAEHREQRGEELSTDGVHVVGDGYKEALVLARGHDLEAEARAHAALGGLYARVWKMADVGLVHYKRVLELAVALMPRVVSDTPWYREARDAVLKAQQAQTQVEEAAAAAAAQPHLDALRPQLEALSKAAEKGAHELLKLVYAQHPLPGAQPSQLPAEALRGDRLRETLRRAVVAYHPDRQLGHPMRWQVLSGEICKELSAKYQILK</sequence>
<feature type="region of interest" description="Disordered" evidence="1">
    <location>
        <begin position="277"/>
        <end position="342"/>
    </location>
</feature>
<dbReference type="PRINTS" id="PR01228">
    <property type="entry name" value="EGGSHELL"/>
</dbReference>
<gene>
    <name evidence="2" type="ORF">HYH03_001211</name>
</gene>
<comment type="caution">
    <text evidence="2">The sequence shown here is derived from an EMBL/GenBank/DDBJ whole genome shotgun (WGS) entry which is preliminary data.</text>
</comment>
<feature type="compositionally biased region" description="Low complexity" evidence="1">
    <location>
        <begin position="277"/>
        <end position="309"/>
    </location>
</feature>
<evidence type="ECO:0000256" key="1">
    <source>
        <dbReference type="SAM" id="MobiDB-lite"/>
    </source>
</evidence>
<feature type="region of interest" description="Disordered" evidence="1">
    <location>
        <begin position="355"/>
        <end position="382"/>
    </location>
</feature>
<name>A0A835YHR0_9CHLO</name>
<feature type="compositionally biased region" description="Low complexity" evidence="1">
    <location>
        <begin position="369"/>
        <end position="382"/>
    </location>
</feature>
<dbReference type="EMBL" id="JAEHOE010000002">
    <property type="protein sequence ID" value="KAG2501428.1"/>
    <property type="molecule type" value="Genomic_DNA"/>
</dbReference>
<accession>A0A835YHR0</accession>
<dbReference type="OrthoDB" id="2013461at2759"/>
<dbReference type="Proteomes" id="UP000612055">
    <property type="component" value="Unassembled WGS sequence"/>
</dbReference>
<organism evidence="2 3">
    <name type="scientific">Edaphochlamys debaryana</name>
    <dbReference type="NCBI Taxonomy" id="47281"/>
    <lineage>
        <taxon>Eukaryota</taxon>
        <taxon>Viridiplantae</taxon>
        <taxon>Chlorophyta</taxon>
        <taxon>core chlorophytes</taxon>
        <taxon>Chlorophyceae</taxon>
        <taxon>CS clade</taxon>
        <taxon>Chlamydomonadales</taxon>
        <taxon>Chlamydomonadales incertae sedis</taxon>
        <taxon>Edaphochlamys</taxon>
    </lineage>
</organism>
<proteinExistence type="predicted"/>
<protein>
    <recommendedName>
        <fullName evidence="4">J domain-containing protein</fullName>
    </recommendedName>
</protein>
<evidence type="ECO:0008006" key="4">
    <source>
        <dbReference type="Google" id="ProtNLM"/>
    </source>
</evidence>
<keyword evidence="3" id="KW-1185">Reference proteome</keyword>
<reference evidence="2" key="1">
    <citation type="journal article" date="2020" name="bioRxiv">
        <title>Comparative genomics of Chlamydomonas.</title>
        <authorList>
            <person name="Craig R.J."/>
            <person name="Hasan A.R."/>
            <person name="Ness R.W."/>
            <person name="Keightley P.D."/>
        </authorList>
    </citation>
    <scope>NUCLEOTIDE SEQUENCE</scope>
    <source>
        <strain evidence="2">CCAP 11/70</strain>
    </source>
</reference>
<evidence type="ECO:0000313" key="3">
    <source>
        <dbReference type="Proteomes" id="UP000612055"/>
    </source>
</evidence>
<evidence type="ECO:0000313" key="2">
    <source>
        <dbReference type="EMBL" id="KAG2501428.1"/>
    </source>
</evidence>
<dbReference type="AlphaFoldDB" id="A0A835YHR0"/>
<feature type="compositionally biased region" description="Low complexity" evidence="1">
    <location>
        <begin position="317"/>
        <end position="335"/>
    </location>
</feature>